<keyword evidence="2" id="KW-1185">Reference proteome</keyword>
<accession>A0ABR3QXC1</accession>
<organism evidence="1 2">
    <name type="scientific">Nothophoma quercina</name>
    <dbReference type="NCBI Taxonomy" id="749835"/>
    <lineage>
        <taxon>Eukaryota</taxon>
        <taxon>Fungi</taxon>
        <taxon>Dikarya</taxon>
        <taxon>Ascomycota</taxon>
        <taxon>Pezizomycotina</taxon>
        <taxon>Dothideomycetes</taxon>
        <taxon>Pleosporomycetidae</taxon>
        <taxon>Pleosporales</taxon>
        <taxon>Pleosporineae</taxon>
        <taxon>Didymellaceae</taxon>
        <taxon>Nothophoma</taxon>
    </lineage>
</organism>
<evidence type="ECO:0000313" key="1">
    <source>
        <dbReference type="EMBL" id="KAL1596811.1"/>
    </source>
</evidence>
<gene>
    <name evidence="1" type="ORF">SLS59_007552</name>
</gene>
<dbReference type="Proteomes" id="UP001521222">
    <property type="component" value="Unassembled WGS sequence"/>
</dbReference>
<sequence length="101" mass="11382">MQSSRETMFGDRIALISGLAQPLVLRNTEVGSLEIIAVADLHSKDQQKQIPKANPFLNGQIWEAHIARKDKEWKEQPIHFSTPDGIYGPNPTQYLDDLLIS</sequence>
<dbReference type="EMBL" id="JAKIXB020000027">
    <property type="protein sequence ID" value="KAL1596811.1"/>
    <property type="molecule type" value="Genomic_DNA"/>
</dbReference>
<protein>
    <submittedName>
        <fullName evidence="1">Uncharacterized protein</fullName>
    </submittedName>
</protein>
<name>A0ABR3QXC1_9PLEO</name>
<proteinExistence type="predicted"/>
<evidence type="ECO:0000313" key="2">
    <source>
        <dbReference type="Proteomes" id="UP001521222"/>
    </source>
</evidence>
<reference evidence="1 2" key="1">
    <citation type="submission" date="2024-02" db="EMBL/GenBank/DDBJ databases">
        <title>De novo assembly and annotation of 12 fungi associated with fruit tree decline syndrome in Ontario, Canada.</title>
        <authorList>
            <person name="Sulman M."/>
            <person name="Ellouze W."/>
            <person name="Ilyukhin E."/>
        </authorList>
    </citation>
    <scope>NUCLEOTIDE SEQUENCE [LARGE SCALE GENOMIC DNA]</scope>
    <source>
        <strain evidence="1 2">M97-236</strain>
    </source>
</reference>
<comment type="caution">
    <text evidence="1">The sequence shown here is derived from an EMBL/GenBank/DDBJ whole genome shotgun (WGS) entry which is preliminary data.</text>
</comment>